<reference evidence="8 9" key="1">
    <citation type="journal article" date="2012" name="Genome Biol.">
        <title>Sequencing three crocodilian genomes to illuminate the evolution of archosaurs and amniotes.</title>
        <authorList>
            <person name="St John J.A."/>
            <person name="Braun E.L."/>
            <person name="Isberg S.R."/>
            <person name="Miles L.G."/>
            <person name="Chong A.Y."/>
            <person name="Gongora J."/>
            <person name="Dalzell P."/>
            <person name="Moran C."/>
            <person name="Bed'hom B."/>
            <person name="Abzhanov A."/>
            <person name="Burgess S.C."/>
            <person name="Cooksey A.M."/>
            <person name="Castoe T.A."/>
            <person name="Crawford N.G."/>
            <person name="Densmore L.D."/>
            <person name="Drew J.C."/>
            <person name="Edwards S.V."/>
            <person name="Faircloth B.C."/>
            <person name="Fujita M.K."/>
            <person name="Greenwold M.J."/>
            <person name="Hoffmann F.G."/>
            <person name="Howard J.M."/>
            <person name="Iguchi T."/>
            <person name="Janes D.E."/>
            <person name="Khan S.Y."/>
            <person name="Kohno S."/>
            <person name="de Koning A.J."/>
            <person name="Lance S.L."/>
            <person name="McCarthy F.M."/>
            <person name="McCormack J.E."/>
            <person name="Merchant M.E."/>
            <person name="Peterson D.G."/>
            <person name="Pollock D.D."/>
            <person name="Pourmand N."/>
            <person name="Raney B.J."/>
            <person name="Roessler K.A."/>
            <person name="Sanford J.R."/>
            <person name="Sawyer R.H."/>
            <person name="Schmidt C.J."/>
            <person name="Triplett E.W."/>
            <person name="Tuberville T.D."/>
            <person name="Venegas-Anaya M."/>
            <person name="Howard J.T."/>
            <person name="Jarvis E.D."/>
            <person name="Guillette L.J.Jr."/>
            <person name="Glenn T.C."/>
            <person name="Green R.E."/>
            <person name="Ray D.A."/>
        </authorList>
    </citation>
    <scope>NUCLEOTIDE SEQUENCE [LARGE SCALE GENOMIC DNA]</scope>
    <source>
        <strain evidence="8">KSC_2009_1</strain>
    </source>
</reference>
<comment type="caution">
    <text evidence="8">The sequence shown here is derived from an EMBL/GenBank/DDBJ whole genome shotgun (WGS) entry which is preliminary data.</text>
</comment>
<dbReference type="SUPFAM" id="SSF56672">
    <property type="entry name" value="DNA/RNA polymerases"/>
    <property type="match status" value="1"/>
</dbReference>
<evidence type="ECO:0000256" key="6">
    <source>
        <dbReference type="ARBA" id="ARBA00022918"/>
    </source>
</evidence>
<dbReference type="PANTHER" id="PTHR37984:SF5">
    <property type="entry name" value="PROTEIN NYNRIN-LIKE"/>
    <property type="match status" value="1"/>
</dbReference>
<dbReference type="InterPro" id="IPR050951">
    <property type="entry name" value="Retrovirus_Pol_polyprotein"/>
</dbReference>
<dbReference type="InterPro" id="IPR043502">
    <property type="entry name" value="DNA/RNA_pol_sf"/>
</dbReference>
<accession>A0A151MH06</accession>
<name>A0A151MH06_ALLMI</name>
<dbReference type="FunFam" id="3.10.20.370:FF:000001">
    <property type="entry name" value="Retrovirus-related Pol polyprotein from transposon 17.6-like protein"/>
    <property type="match status" value="1"/>
</dbReference>
<dbReference type="EMBL" id="AKHW03006164">
    <property type="protein sequence ID" value="KYO23805.1"/>
    <property type="molecule type" value="Genomic_DNA"/>
</dbReference>
<evidence type="ECO:0000256" key="1">
    <source>
        <dbReference type="ARBA" id="ARBA00022679"/>
    </source>
</evidence>
<dbReference type="AlphaFoldDB" id="A0A151MH06"/>
<dbReference type="GO" id="GO:0004519">
    <property type="term" value="F:endonuclease activity"/>
    <property type="evidence" value="ECO:0007669"/>
    <property type="project" value="UniProtKB-KW"/>
</dbReference>
<keyword evidence="9" id="KW-1185">Reference proteome</keyword>
<dbReference type="Pfam" id="PF17917">
    <property type="entry name" value="RT_RNaseH"/>
    <property type="match status" value="1"/>
</dbReference>
<dbReference type="GO" id="GO:0003964">
    <property type="term" value="F:RNA-directed DNA polymerase activity"/>
    <property type="evidence" value="ECO:0007669"/>
    <property type="project" value="UniProtKB-KW"/>
</dbReference>
<evidence type="ECO:0000256" key="3">
    <source>
        <dbReference type="ARBA" id="ARBA00022722"/>
    </source>
</evidence>
<organism evidence="8 9">
    <name type="scientific">Alligator mississippiensis</name>
    <name type="common">American alligator</name>
    <dbReference type="NCBI Taxonomy" id="8496"/>
    <lineage>
        <taxon>Eukaryota</taxon>
        <taxon>Metazoa</taxon>
        <taxon>Chordata</taxon>
        <taxon>Craniata</taxon>
        <taxon>Vertebrata</taxon>
        <taxon>Euteleostomi</taxon>
        <taxon>Archelosauria</taxon>
        <taxon>Archosauria</taxon>
        <taxon>Crocodylia</taxon>
        <taxon>Alligatoridae</taxon>
        <taxon>Alligatorinae</taxon>
        <taxon>Alligator</taxon>
    </lineage>
</organism>
<keyword evidence="6" id="KW-0695">RNA-directed DNA polymerase</keyword>
<dbReference type="Proteomes" id="UP000050525">
    <property type="component" value="Unassembled WGS sequence"/>
</dbReference>
<dbReference type="CDD" id="cd09274">
    <property type="entry name" value="RNase_HI_RT_Ty3"/>
    <property type="match status" value="1"/>
</dbReference>
<evidence type="ECO:0000313" key="9">
    <source>
        <dbReference type="Proteomes" id="UP000050525"/>
    </source>
</evidence>
<evidence type="ECO:0000259" key="7">
    <source>
        <dbReference type="Pfam" id="PF17917"/>
    </source>
</evidence>
<dbReference type="STRING" id="8496.A0A151MH06"/>
<dbReference type="GO" id="GO:0016787">
    <property type="term" value="F:hydrolase activity"/>
    <property type="evidence" value="ECO:0007669"/>
    <property type="project" value="UniProtKB-KW"/>
</dbReference>
<evidence type="ECO:0000313" key="8">
    <source>
        <dbReference type="EMBL" id="KYO23805.1"/>
    </source>
</evidence>
<keyword evidence="5" id="KW-0378">Hydrolase</keyword>
<gene>
    <name evidence="8" type="ORF">Y1Q_0015801</name>
</gene>
<proteinExistence type="predicted"/>
<dbReference type="Gene3D" id="3.10.20.370">
    <property type="match status" value="1"/>
</dbReference>
<sequence length="118" mass="14013">MTRNFELLKKALYEDVLIYASDFRKPFVLQTDTSETAIRAILTQEEDGIERPVAYASHKLLPVETRYVTIERECLVIRWVVEHFRYYLMGSREFKLVTDHAPFKWLIMAKNDNAQITR</sequence>
<keyword evidence="3" id="KW-0540">Nuclease</keyword>
<keyword evidence="1" id="KW-0808">Transferase</keyword>
<feature type="domain" description="Reverse transcriptase RNase H-like" evidence="7">
    <location>
        <begin position="22"/>
        <end position="118"/>
    </location>
</feature>
<evidence type="ECO:0000256" key="5">
    <source>
        <dbReference type="ARBA" id="ARBA00022801"/>
    </source>
</evidence>
<keyword evidence="4" id="KW-0255">Endonuclease</keyword>
<keyword evidence="2" id="KW-0548">Nucleotidyltransferase</keyword>
<dbReference type="PANTHER" id="PTHR37984">
    <property type="entry name" value="PROTEIN CBG26694"/>
    <property type="match status" value="1"/>
</dbReference>
<evidence type="ECO:0000256" key="4">
    <source>
        <dbReference type="ARBA" id="ARBA00022759"/>
    </source>
</evidence>
<protein>
    <recommendedName>
        <fullName evidence="7">Reverse transcriptase RNase H-like domain-containing protein</fullName>
    </recommendedName>
</protein>
<dbReference type="InterPro" id="IPR041373">
    <property type="entry name" value="RT_RNaseH"/>
</dbReference>
<evidence type="ECO:0000256" key="2">
    <source>
        <dbReference type="ARBA" id="ARBA00022695"/>
    </source>
</evidence>